<evidence type="ECO:0000313" key="2">
    <source>
        <dbReference type="EMBL" id="APZ95096.1"/>
    </source>
</evidence>
<organism evidence="2 3">
    <name type="scientific">Fuerstiella marisgermanici</name>
    <dbReference type="NCBI Taxonomy" id="1891926"/>
    <lineage>
        <taxon>Bacteria</taxon>
        <taxon>Pseudomonadati</taxon>
        <taxon>Planctomycetota</taxon>
        <taxon>Planctomycetia</taxon>
        <taxon>Planctomycetales</taxon>
        <taxon>Planctomycetaceae</taxon>
        <taxon>Fuerstiella</taxon>
    </lineage>
</organism>
<accession>A0A1P8WM19</accession>
<dbReference type="Proteomes" id="UP000187735">
    <property type="component" value="Chromosome"/>
</dbReference>
<dbReference type="KEGG" id="fmr:Fuma_04750"/>
<evidence type="ECO:0000313" key="3">
    <source>
        <dbReference type="Proteomes" id="UP000187735"/>
    </source>
</evidence>
<keyword evidence="3" id="KW-1185">Reference proteome</keyword>
<evidence type="ECO:0000256" key="1">
    <source>
        <dbReference type="SAM" id="SignalP"/>
    </source>
</evidence>
<protein>
    <submittedName>
        <fullName evidence="2">Uncharacterized protein</fullName>
    </submittedName>
</protein>
<keyword evidence="1" id="KW-0732">Signal</keyword>
<dbReference type="AlphaFoldDB" id="A0A1P8WM19"/>
<dbReference type="EMBL" id="CP017641">
    <property type="protein sequence ID" value="APZ95096.1"/>
    <property type="molecule type" value="Genomic_DNA"/>
</dbReference>
<name>A0A1P8WM19_9PLAN</name>
<sequence length="321" mass="34704" precursor="true">MRPGNSTQRWFAAAVCVLVTSSFAKAEEGVARITDGDTKAGVVNMSGTKKSVQQTSYSMPYAAPMMNYGGGHPMMYGGYGQSNYYHTAGHGVNCAPGGYMMGGYPADCYSPMMGYGEECYDCCDTGDCCEIGDCCDDGCGEGCYDGGFEGCTCGHANCKNCRSRKARRRARKDGDCDECFYGPGYNDRVLRLFARATPKGTCNNARWPKRWWRGQQLNYLARNQRLSNTLFGWMVPSGCGGQGCPPVGKYSITYADQPGYADPRDGGAYGAQGYGVPVGVPLAPNVRQAYNYSWGTPSSRISPVGTYQGASAPQPLYHQTW</sequence>
<feature type="chain" id="PRO_5012162177" evidence="1">
    <location>
        <begin position="27"/>
        <end position="321"/>
    </location>
</feature>
<reference evidence="2 3" key="1">
    <citation type="journal article" date="2016" name="Front. Microbiol.">
        <title>Fuerstia marisgermanicae gen. nov., sp. nov., an Unusual Member of the Phylum Planctomycetes from the German Wadden Sea.</title>
        <authorList>
            <person name="Kohn T."/>
            <person name="Heuer A."/>
            <person name="Jogler M."/>
            <person name="Vollmers J."/>
            <person name="Boedeker C."/>
            <person name="Bunk B."/>
            <person name="Rast P."/>
            <person name="Borchert D."/>
            <person name="Glockner I."/>
            <person name="Freese H.M."/>
            <person name="Klenk H.P."/>
            <person name="Overmann J."/>
            <person name="Kaster A.K."/>
            <person name="Rohde M."/>
            <person name="Wiegand S."/>
            <person name="Jogler C."/>
        </authorList>
    </citation>
    <scope>NUCLEOTIDE SEQUENCE [LARGE SCALE GENOMIC DNA]</scope>
    <source>
        <strain evidence="2 3">NH11</strain>
    </source>
</reference>
<gene>
    <name evidence="2" type="ORF">Fuma_04750</name>
</gene>
<dbReference type="RefSeq" id="WP_145944338.1">
    <property type="nucleotide sequence ID" value="NZ_CP017641.1"/>
</dbReference>
<proteinExistence type="predicted"/>
<dbReference type="OrthoDB" id="211632at2"/>
<dbReference type="STRING" id="1891926.Fuma_04750"/>
<feature type="signal peptide" evidence="1">
    <location>
        <begin position="1"/>
        <end position="26"/>
    </location>
</feature>